<keyword evidence="2" id="KW-0808">Transferase</keyword>
<dbReference type="CDD" id="cd02440">
    <property type="entry name" value="AdoMet_MTases"/>
    <property type="match status" value="1"/>
</dbReference>
<organism evidence="2">
    <name type="scientific">hydrothermal vent metagenome</name>
    <dbReference type="NCBI Taxonomy" id="652676"/>
    <lineage>
        <taxon>unclassified sequences</taxon>
        <taxon>metagenomes</taxon>
        <taxon>ecological metagenomes</taxon>
    </lineage>
</organism>
<proteinExistence type="predicted"/>
<dbReference type="GO" id="GO:0032259">
    <property type="term" value="P:methylation"/>
    <property type="evidence" value="ECO:0007669"/>
    <property type="project" value="UniProtKB-KW"/>
</dbReference>
<gene>
    <name evidence="2" type="ORF">MNBD_NITROSPINAE01-1925</name>
</gene>
<name>A0A3B1C0W4_9ZZZZ</name>
<dbReference type="Pfam" id="PF08241">
    <property type="entry name" value="Methyltransf_11"/>
    <property type="match status" value="1"/>
</dbReference>
<reference evidence="2" key="1">
    <citation type="submission" date="2018-06" db="EMBL/GenBank/DDBJ databases">
        <authorList>
            <person name="Zhirakovskaya E."/>
        </authorList>
    </citation>
    <scope>NUCLEOTIDE SEQUENCE</scope>
</reference>
<evidence type="ECO:0000259" key="1">
    <source>
        <dbReference type="Pfam" id="PF08241"/>
    </source>
</evidence>
<dbReference type="InterPro" id="IPR013216">
    <property type="entry name" value="Methyltransf_11"/>
</dbReference>
<keyword evidence="2" id="KW-0489">Methyltransferase</keyword>
<dbReference type="AlphaFoldDB" id="A0A3B1C0W4"/>
<dbReference type="SUPFAM" id="SSF53335">
    <property type="entry name" value="S-adenosyl-L-methionine-dependent methyltransferases"/>
    <property type="match status" value="1"/>
</dbReference>
<dbReference type="Gene3D" id="3.40.50.150">
    <property type="entry name" value="Vaccinia Virus protein VP39"/>
    <property type="match status" value="1"/>
</dbReference>
<dbReference type="GO" id="GO:0008757">
    <property type="term" value="F:S-adenosylmethionine-dependent methyltransferase activity"/>
    <property type="evidence" value="ECO:0007669"/>
    <property type="project" value="InterPro"/>
</dbReference>
<dbReference type="EMBL" id="UOGC01000104">
    <property type="protein sequence ID" value="VAX20391.1"/>
    <property type="molecule type" value="Genomic_DNA"/>
</dbReference>
<accession>A0A3B1C0W4</accession>
<feature type="domain" description="Methyltransferase type 11" evidence="1">
    <location>
        <begin position="6"/>
        <end position="108"/>
    </location>
</feature>
<dbReference type="InterPro" id="IPR029063">
    <property type="entry name" value="SAM-dependent_MTases_sf"/>
</dbReference>
<sequence>MKTVILNLGCGTKTHSDVVNIDWSIYLKIKQSPLLSFMARPFIKGKRRERFDAIPDNIIVHDLSQGLPFGEGEADVVYHSHLLEHLETKNAEVFLRNIFIVLKPGGVMRVVVPDFEFLCRTYVEFLDRCNANPDSADNSDPYIADIIEQMVRLEAYGSSRQNILQRFIENKILGDARKRGETHQWMYDKINLKRLLTDVGFRNIKVKKYNDSSIAGWNDLGLDLNESGTEYKPGSLYVECEKGVE</sequence>
<protein>
    <submittedName>
        <fullName evidence="2">Methyltransferase type 11</fullName>
    </submittedName>
</protein>
<evidence type="ECO:0000313" key="2">
    <source>
        <dbReference type="EMBL" id="VAX20391.1"/>
    </source>
</evidence>